<evidence type="ECO:0000256" key="2">
    <source>
        <dbReference type="ARBA" id="ARBA00022692"/>
    </source>
</evidence>
<dbReference type="Proteomes" id="UP000039046">
    <property type="component" value="Unassembled WGS sequence"/>
</dbReference>
<evidence type="ECO:0000313" key="7">
    <source>
        <dbReference type="Proteomes" id="UP000039046"/>
    </source>
</evidence>
<accession>A0A0A1TI57</accession>
<dbReference type="OrthoDB" id="10039147at2759"/>
<evidence type="ECO:0000256" key="5">
    <source>
        <dbReference type="SAM" id="MobiDB-lite"/>
    </source>
</evidence>
<evidence type="ECO:0000256" key="3">
    <source>
        <dbReference type="ARBA" id="ARBA00022989"/>
    </source>
</evidence>
<name>A0A0A1TI57_9HYPO</name>
<protein>
    <recommendedName>
        <fullName evidence="8">DUF1682 domain protein</fullName>
    </recommendedName>
</protein>
<keyword evidence="2" id="KW-0812">Transmembrane</keyword>
<keyword evidence="7" id="KW-1185">Reference proteome</keyword>
<keyword evidence="4" id="KW-0472">Membrane</keyword>
<dbReference type="Pfam" id="PF07946">
    <property type="entry name" value="CCDC47"/>
    <property type="match status" value="1"/>
</dbReference>
<dbReference type="GO" id="GO:0016020">
    <property type="term" value="C:membrane"/>
    <property type="evidence" value="ECO:0007669"/>
    <property type="project" value="UniProtKB-SubCell"/>
</dbReference>
<gene>
    <name evidence="6" type="ORF">VHEMI05210</name>
</gene>
<evidence type="ECO:0000313" key="6">
    <source>
        <dbReference type="EMBL" id="CEJ89367.1"/>
    </source>
</evidence>
<dbReference type="EMBL" id="CDHN01000002">
    <property type="protein sequence ID" value="CEJ89367.1"/>
    <property type="molecule type" value="Genomic_DNA"/>
</dbReference>
<dbReference type="PANTHER" id="PTHR12883:SF0">
    <property type="entry name" value="PAT COMPLEX SUBUNIT CCDC47"/>
    <property type="match status" value="1"/>
</dbReference>
<reference evidence="6 7" key="1">
    <citation type="journal article" date="2015" name="Genome Announc.">
        <title>Draft Genome Sequence and Gene Annotation of the Entomopathogenic Fungus Verticillium hemipterigenum.</title>
        <authorList>
            <person name="Horn F."/>
            <person name="Habel A."/>
            <person name="Scharf D.H."/>
            <person name="Dworschak J."/>
            <person name="Brakhage A.A."/>
            <person name="Guthke R."/>
            <person name="Hertweck C."/>
            <person name="Linde J."/>
        </authorList>
    </citation>
    <scope>NUCLEOTIDE SEQUENCE [LARGE SCALE GENOMIC DNA]</scope>
</reference>
<dbReference type="HOGENOM" id="CLU_042570_0_0_1"/>
<feature type="compositionally biased region" description="Basic and acidic residues" evidence="5">
    <location>
        <begin position="378"/>
        <end position="389"/>
    </location>
</feature>
<evidence type="ECO:0008006" key="8">
    <source>
        <dbReference type="Google" id="ProtNLM"/>
    </source>
</evidence>
<organism evidence="6 7">
    <name type="scientific">[Torrubiella] hemipterigena</name>
    <dbReference type="NCBI Taxonomy" id="1531966"/>
    <lineage>
        <taxon>Eukaryota</taxon>
        <taxon>Fungi</taxon>
        <taxon>Dikarya</taxon>
        <taxon>Ascomycota</taxon>
        <taxon>Pezizomycotina</taxon>
        <taxon>Sordariomycetes</taxon>
        <taxon>Hypocreomycetidae</taxon>
        <taxon>Hypocreales</taxon>
        <taxon>Clavicipitaceae</taxon>
        <taxon>Clavicipitaceae incertae sedis</taxon>
        <taxon>'Torrubiella' clade</taxon>
    </lineage>
</organism>
<dbReference type="GO" id="GO:0005509">
    <property type="term" value="F:calcium ion binding"/>
    <property type="evidence" value="ECO:0007669"/>
    <property type="project" value="InterPro"/>
</dbReference>
<dbReference type="InterPro" id="IPR012879">
    <property type="entry name" value="CCDC47"/>
</dbReference>
<dbReference type="GO" id="GO:0005783">
    <property type="term" value="C:endoplasmic reticulum"/>
    <property type="evidence" value="ECO:0007669"/>
    <property type="project" value="InterPro"/>
</dbReference>
<evidence type="ECO:0000256" key="1">
    <source>
        <dbReference type="ARBA" id="ARBA00004167"/>
    </source>
</evidence>
<dbReference type="GO" id="GO:0032469">
    <property type="term" value="P:endoplasmic reticulum calcium ion homeostasis"/>
    <property type="evidence" value="ECO:0007669"/>
    <property type="project" value="InterPro"/>
</dbReference>
<evidence type="ECO:0000256" key="4">
    <source>
        <dbReference type="ARBA" id="ARBA00023136"/>
    </source>
</evidence>
<proteinExistence type="predicted"/>
<sequence>MADIIKNVFGGAEKPNAAAGSGDSDFADFAAAPNAVPAAAAAAAGKAFGSPAEATAMPFTKWYNIHERHSLDEFKAEGFILLAAVFLLAFHFVGSKINRSKAKSWMKVNVDTLQSEFAQLGTDRRRVHKTYETLLQEKSLYEYSTYATGRQNVAFIDVNLTLAKRFNLIMHVLETGASFVSDMFGAPEDTVDITIYPFDGKENLTVPQLRSMPEEDRKENKSTYDGFVWALVNKSRMKKLRDDRYDVSLTVTKDSPKLPAWLTVMSESAEITESLLTQELIDAATTAGTDFDYLVVTDQPLDQPSSLDETNPRKRVYLKYHLPSDNSKLENFVPLLSHAIRLPDVLIQNAKWRPEVLKKLRQPREAKINQIKRAIEEEKAEERAADREKAKKAKRDAELQALDAKAQKKYLEKEALKEQRKAAKKMTMRG</sequence>
<dbReference type="PANTHER" id="PTHR12883">
    <property type="entry name" value="ADIPOCYTE-SPECIFIC PROTEIN 4-RELATED"/>
    <property type="match status" value="1"/>
</dbReference>
<feature type="region of interest" description="Disordered" evidence="5">
    <location>
        <begin position="378"/>
        <end position="397"/>
    </location>
</feature>
<dbReference type="AlphaFoldDB" id="A0A0A1TI57"/>
<comment type="subcellular location">
    <subcellularLocation>
        <location evidence="1">Membrane</location>
        <topology evidence="1">Single-pass membrane protein</topology>
    </subcellularLocation>
</comment>
<keyword evidence="3" id="KW-1133">Transmembrane helix</keyword>
<dbReference type="STRING" id="1531966.A0A0A1TI57"/>